<organism evidence="1 3">
    <name type="scientific">Cryptolaemus montrouzieri</name>
    <dbReference type="NCBI Taxonomy" id="559131"/>
    <lineage>
        <taxon>Eukaryota</taxon>
        <taxon>Metazoa</taxon>
        <taxon>Ecdysozoa</taxon>
        <taxon>Arthropoda</taxon>
        <taxon>Hexapoda</taxon>
        <taxon>Insecta</taxon>
        <taxon>Pterygota</taxon>
        <taxon>Neoptera</taxon>
        <taxon>Endopterygota</taxon>
        <taxon>Coleoptera</taxon>
        <taxon>Polyphaga</taxon>
        <taxon>Cucujiformia</taxon>
        <taxon>Coccinelloidea</taxon>
        <taxon>Coccinellidae</taxon>
        <taxon>Scymninae</taxon>
        <taxon>Scymnini</taxon>
        <taxon>Cryptolaemus</taxon>
    </lineage>
</organism>
<reference evidence="1" key="2">
    <citation type="submission" date="2024-03" db="EMBL/GenBank/DDBJ databases">
        <title>Genomics of ladybird beetles.</title>
        <authorList>
            <person name="Li H.-S."/>
            <person name="Huang Y.-H."/>
        </authorList>
    </citation>
    <scope>NUCLEOTIDE SEQUENCE</scope>
    <source>
        <strain evidence="1">SYSU2018</strain>
        <tissue evidence="1">Whole body of male adult</tissue>
    </source>
</reference>
<evidence type="ECO:0000313" key="2">
    <source>
        <dbReference type="EMBL" id="KAL3278897.1"/>
    </source>
</evidence>
<name>A0ABD2NJF4_9CUCU</name>
<dbReference type="SUPFAM" id="SSF50630">
    <property type="entry name" value="Acid proteases"/>
    <property type="match status" value="1"/>
</dbReference>
<protein>
    <submittedName>
        <fullName evidence="1">Uncharacterized protein</fullName>
    </submittedName>
</protein>
<accession>A0ABD2NJF4</accession>
<dbReference type="AlphaFoldDB" id="A0ABD2NJF4"/>
<dbReference type="Proteomes" id="UP001516400">
    <property type="component" value="Unassembled WGS sequence"/>
</dbReference>
<dbReference type="EMBL" id="JABFTP020000124">
    <property type="protein sequence ID" value="KAL3278897.1"/>
    <property type="molecule type" value="Genomic_DNA"/>
</dbReference>
<reference evidence="1 3" key="1">
    <citation type="journal article" date="2021" name="BMC Biol.">
        <title>Horizontally acquired antibacterial genes associated with adaptive radiation of ladybird beetles.</title>
        <authorList>
            <person name="Li H.S."/>
            <person name="Tang X.F."/>
            <person name="Huang Y.H."/>
            <person name="Xu Z.Y."/>
            <person name="Chen M.L."/>
            <person name="Du X.Y."/>
            <person name="Qiu B.Y."/>
            <person name="Chen P.T."/>
            <person name="Zhang W."/>
            <person name="Slipinski A."/>
            <person name="Escalona H.E."/>
            <person name="Waterhouse R.M."/>
            <person name="Zwick A."/>
            <person name="Pang H."/>
        </authorList>
    </citation>
    <scope>NUCLEOTIDE SEQUENCE [LARGE SCALE GENOMIC DNA]</scope>
    <source>
        <strain evidence="1">SYSU2018</strain>
    </source>
</reference>
<dbReference type="EMBL" id="JABFTP020000124">
    <property type="protein sequence ID" value="KAL3278896.1"/>
    <property type="molecule type" value="Genomic_DNA"/>
</dbReference>
<evidence type="ECO:0000313" key="1">
    <source>
        <dbReference type="EMBL" id="KAL3278896.1"/>
    </source>
</evidence>
<comment type="caution">
    <text evidence="1">The sequence shown here is derived from an EMBL/GenBank/DDBJ whole genome shotgun (WGS) entry which is preliminary data.</text>
</comment>
<proteinExistence type="predicted"/>
<gene>
    <name evidence="1" type="ORF">HHI36_016416</name>
    <name evidence="2" type="ORF">HHI36_016417</name>
</gene>
<keyword evidence="3" id="KW-1185">Reference proteome</keyword>
<sequence>MLIGRQHSSRSQSTKTPNKNRHQVLLDYIVSHAEGDQIPYLQLSILGYDFLGLLNSGSSNTIVGRPGYEKLLALGLKLDTSDQTVCSVANGQKCSSIGMIRTPISLMGKLVILRVLVVPVLSHHLILGQFC</sequence>
<evidence type="ECO:0000313" key="3">
    <source>
        <dbReference type="Proteomes" id="UP001516400"/>
    </source>
</evidence>
<dbReference type="InterPro" id="IPR021109">
    <property type="entry name" value="Peptidase_aspartic_dom_sf"/>
</dbReference>